<evidence type="ECO:0000256" key="9">
    <source>
        <dbReference type="ARBA" id="ARBA00061463"/>
    </source>
</evidence>
<dbReference type="Pfam" id="PF01490">
    <property type="entry name" value="Aa_trans"/>
    <property type="match status" value="1"/>
</dbReference>
<dbReference type="PANTHER" id="PTHR48017">
    <property type="entry name" value="OS05G0424000 PROTEIN-RELATED"/>
    <property type="match status" value="1"/>
</dbReference>
<comment type="caution">
    <text evidence="13">The sequence shown here is derived from an EMBL/GenBank/DDBJ whole genome shotgun (WGS) entry which is preliminary data.</text>
</comment>
<proteinExistence type="inferred from homology"/>
<keyword evidence="8 11" id="KW-0472">Membrane</keyword>
<evidence type="ECO:0000313" key="14">
    <source>
        <dbReference type="Proteomes" id="UP001179952"/>
    </source>
</evidence>
<evidence type="ECO:0000256" key="4">
    <source>
        <dbReference type="ARBA" id="ARBA00022692"/>
    </source>
</evidence>
<dbReference type="InterPro" id="IPR013057">
    <property type="entry name" value="AA_transpt_TM"/>
</dbReference>
<evidence type="ECO:0000256" key="3">
    <source>
        <dbReference type="ARBA" id="ARBA00022475"/>
    </source>
</evidence>
<comment type="subcellular location">
    <subcellularLocation>
        <location evidence="1">Cell membrane</location>
    </subcellularLocation>
</comment>
<feature type="region of interest" description="Disordered" evidence="10">
    <location>
        <begin position="1"/>
        <end position="37"/>
    </location>
</feature>
<keyword evidence="5" id="KW-0769">Symport</keyword>
<evidence type="ECO:0000256" key="10">
    <source>
        <dbReference type="SAM" id="MobiDB-lite"/>
    </source>
</evidence>
<feature type="transmembrane region" description="Helical" evidence="11">
    <location>
        <begin position="376"/>
        <end position="396"/>
    </location>
</feature>
<feature type="transmembrane region" description="Helical" evidence="11">
    <location>
        <begin position="72"/>
        <end position="94"/>
    </location>
</feature>
<comment type="similarity">
    <text evidence="9">Belongs to the amino acid/polyamine transporter 2 family. Amino acid/auxin permease (AAAP) (TC 2.A.18.2) subfamily.</text>
</comment>
<evidence type="ECO:0000256" key="6">
    <source>
        <dbReference type="ARBA" id="ARBA00022970"/>
    </source>
</evidence>
<name>A0AAV9ALU4_ACOGR</name>
<dbReference type="GO" id="GO:0005886">
    <property type="term" value="C:plasma membrane"/>
    <property type="evidence" value="ECO:0007669"/>
    <property type="project" value="UniProtKB-SubCell"/>
</dbReference>
<evidence type="ECO:0000259" key="12">
    <source>
        <dbReference type="Pfam" id="PF01490"/>
    </source>
</evidence>
<keyword evidence="3" id="KW-1003">Cell membrane</keyword>
<dbReference type="EMBL" id="JAUJYN010000008">
    <property type="protein sequence ID" value="KAK1265275.1"/>
    <property type="molecule type" value="Genomic_DNA"/>
</dbReference>
<evidence type="ECO:0000256" key="1">
    <source>
        <dbReference type="ARBA" id="ARBA00004236"/>
    </source>
</evidence>
<feature type="transmembrane region" description="Helical" evidence="11">
    <location>
        <begin position="197"/>
        <end position="219"/>
    </location>
</feature>
<feature type="domain" description="Amino acid transporter transmembrane" evidence="12">
    <location>
        <begin position="40"/>
        <end position="459"/>
    </location>
</feature>
<reference evidence="13" key="2">
    <citation type="submission" date="2023-06" db="EMBL/GenBank/DDBJ databases">
        <authorList>
            <person name="Ma L."/>
            <person name="Liu K.-W."/>
            <person name="Li Z."/>
            <person name="Hsiao Y.-Y."/>
            <person name="Qi Y."/>
            <person name="Fu T."/>
            <person name="Tang G."/>
            <person name="Zhang D."/>
            <person name="Sun W.-H."/>
            <person name="Liu D.-K."/>
            <person name="Li Y."/>
            <person name="Chen G.-Z."/>
            <person name="Liu X.-D."/>
            <person name="Liao X.-Y."/>
            <person name="Jiang Y.-T."/>
            <person name="Yu X."/>
            <person name="Hao Y."/>
            <person name="Huang J."/>
            <person name="Zhao X.-W."/>
            <person name="Ke S."/>
            <person name="Chen Y.-Y."/>
            <person name="Wu W.-L."/>
            <person name="Hsu J.-L."/>
            <person name="Lin Y.-F."/>
            <person name="Huang M.-D."/>
            <person name="Li C.-Y."/>
            <person name="Huang L."/>
            <person name="Wang Z.-W."/>
            <person name="Zhao X."/>
            <person name="Zhong W.-Y."/>
            <person name="Peng D.-H."/>
            <person name="Ahmad S."/>
            <person name="Lan S."/>
            <person name="Zhang J.-S."/>
            <person name="Tsai W.-C."/>
            <person name="Van De Peer Y."/>
            <person name="Liu Z.-J."/>
        </authorList>
    </citation>
    <scope>NUCLEOTIDE SEQUENCE</scope>
    <source>
        <strain evidence="13">SCP</strain>
        <tissue evidence="13">Leaves</tissue>
    </source>
</reference>
<evidence type="ECO:0000256" key="11">
    <source>
        <dbReference type="SAM" id="Phobius"/>
    </source>
</evidence>
<keyword evidence="14" id="KW-1185">Reference proteome</keyword>
<protein>
    <submittedName>
        <fullName evidence="13">Amino acid permease 1</fullName>
    </submittedName>
</protein>
<dbReference type="FunFam" id="1.20.1740.10:FF:000055">
    <property type="entry name" value="Amino acid permease 6"/>
    <property type="match status" value="1"/>
</dbReference>
<evidence type="ECO:0000256" key="8">
    <source>
        <dbReference type="ARBA" id="ARBA00023136"/>
    </source>
</evidence>
<feature type="transmembrane region" description="Helical" evidence="11">
    <location>
        <begin position="132"/>
        <end position="153"/>
    </location>
</feature>
<dbReference type="GO" id="GO:0006865">
    <property type="term" value="P:amino acid transport"/>
    <property type="evidence" value="ECO:0007669"/>
    <property type="project" value="UniProtKB-KW"/>
</dbReference>
<keyword evidence="7 11" id="KW-1133">Transmembrane helix</keyword>
<dbReference type="AlphaFoldDB" id="A0AAV9ALU4"/>
<evidence type="ECO:0000256" key="7">
    <source>
        <dbReference type="ARBA" id="ARBA00022989"/>
    </source>
</evidence>
<feature type="transmembrane region" description="Helical" evidence="11">
    <location>
        <begin position="44"/>
        <end position="65"/>
    </location>
</feature>
<sequence length="472" mass="51569">MDREMSDRSCRNKELRELGLERNAGDHREDEFDDDGKPRRTGTVWTASAHIITAVIGSGVLSLAWAMAQLGWIAGPVALVLFSIITFYMSSLLADCYRTSDPVFGKRNYTYMDAVRSNLGGHKIWLCGVTQYLNIFGIIIGYTITASISLAAIQKSNCFHKNGHGASCKTSNSPFMISFGVAQLFLSQIPNIHKLSWISAVAAIMSFSYSFIGIGLAIAKVASGPTGKTSIIGVAGAVGVSESQKVWRAFQALGDIAFAYSYSQILIEIQDTLGSPPQENKAMKRASLIGVSTTTMFYVLCGCMGYAAFGDQAPGNMLTGFGFYEPYWLVDLANVCIAVHLTGAYQVFAQPIFAAFELRATKRWPVLVTRPIAFRLVWRSAFVTVSTVLAMTFPFFNAVLALLGALSFWPLTVYFPIEMYIAQRGVPRFGLKWVALQGLSFVCLLVSVAAACGSIEGVIDALRVYRPFMTEQ</sequence>
<keyword evidence="6" id="KW-0029">Amino-acid transport</keyword>
<dbReference type="Proteomes" id="UP001179952">
    <property type="component" value="Unassembled WGS sequence"/>
</dbReference>
<reference evidence="13" key="1">
    <citation type="journal article" date="2023" name="Nat. Commun.">
        <title>Diploid and tetraploid genomes of Acorus and the evolution of monocots.</title>
        <authorList>
            <person name="Ma L."/>
            <person name="Liu K.W."/>
            <person name="Li Z."/>
            <person name="Hsiao Y.Y."/>
            <person name="Qi Y."/>
            <person name="Fu T."/>
            <person name="Tang G.D."/>
            <person name="Zhang D."/>
            <person name="Sun W.H."/>
            <person name="Liu D.K."/>
            <person name="Li Y."/>
            <person name="Chen G.Z."/>
            <person name="Liu X.D."/>
            <person name="Liao X.Y."/>
            <person name="Jiang Y.T."/>
            <person name="Yu X."/>
            <person name="Hao Y."/>
            <person name="Huang J."/>
            <person name="Zhao X.W."/>
            <person name="Ke S."/>
            <person name="Chen Y.Y."/>
            <person name="Wu W.L."/>
            <person name="Hsu J.L."/>
            <person name="Lin Y.F."/>
            <person name="Huang M.D."/>
            <person name="Li C.Y."/>
            <person name="Huang L."/>
            <person name="Wang Z.W."/>
            <person name="Zhao X."/>
            <person name="Zhong W.Y."/>
            <person name="Peng D.H."/>
            <person name="Ahmad S."/>
            <person name="Lan S."/>
            <person name="Zhang J.S."/>
            <person name="Tsai W.C."/>
            <person name="Van de Peer Y."/>
            <person name="Liu Z.J."/>
        </authorList>
    </citation>
    <scope>NUCLEOTIDE SEQUENCE</scope>
    <source>
        <strain evidence="13">SCP</strain>
    </source>
</reference>
<keyword evidence="4 11" id="KW-0812">Transmembrane</keyword>
<feature type="transmembrane region" description="Helical" evidence="11">
    <location>
        <begin position="433"/>
        <end position="459"/>
    </location>
</feature>
<evidence type="ECO:0000256" key="2">
    <source>
        <dbReference type="ARBA" id="ARBA00022448"/>
    </source>
</evidence>
<feature type="transmembrane region" description="Helical" evidence="11">
    <location>
        <begin position="288"/>
        <end position="309"/>
    </location>
</feature>
<dbReference type="GO" id="GO:0015293">
    <property type="term" value="F:symporter activity"/>
    <property type="evidence" value="ECO:0007669"/>
    <property type="project" value="UniProtKB-KW"/>
</dbReference>
<feature type="transmembrane region" description="Helical" evidence="11">
    <location>
        <begin position="329"/>
        <end position="356"/>
    </location>
</feature>
<gene>
    <name evidence="13" type="ORF">QJS04_geneDACA015694</name>
</gene>
<accession>A0AAV9ALU4</accession>
<evidence type="ECO:0000313" key="13">
    <source>
        <dbReference type="EMBL" id="KAK1265275.1"/>
    </source>
</evidence>
<organism evidence="13 14">
    <name type="scientific">Acorus gramineus</name>
    <name type="common">Dwarf sweet flag</name>
    <dbReference type="NCBI Taxonomy" id="55184"/>
    <lineage>
        <taxon>Eukaryota</taxon>
        <taxon>Viridiplantae</taxon>
        <taxon>Streptophyta</taxon>
        <taxon>Embryophyta</taxon>
        <taxon>Tracheophyta</taxon>
        <taxon>Spermatophyta</taxon>
        <taxon>Magnoliopsida</taxon>
        <taxon>Liliopsida</taxon>
        <taxon>Acoraceae</taxon>
        <taxon>Acorus</taxon>
    </lineage>
</organism>
<evidence type="ECO:0000256" key="5">
    <source>
        <dbReference type="ARBA" id="ARBA00022847"/>
    </source>
</evidence>
<keyword evidence="2" id="KW-0813">Transport</keyword>